<dbReference type="PANTHER" id="PTHR43283">
    <property type="entry name" value="BETA-LACTAMASE-RELATED"/>
    <property type="match status" value="1"/>
</dbReference>
<comment type="caution">
    <text evidence="4">The sequence shown here is derived from an EMBL/GenBank/DDBJ whole genome shotgun (WGS) entry which is preliminary data.</text>
</comment>
<dbReference type="OrthoDB" id="428260at2759"/>
<dbReference type="PANTHER" id="PTHR43283:SF3">
    <property type="entry name" value="BETA-LACTAMASE FAMILY PROTEIN (AFU_ORTHOLOGUE AFUA_5G07500)"/>
    <property type="match status" value="1"/>
</dbReference>
<dbReference type="InterPro" id="IPR001763">
    <property type="entry name" value="Rhodanese-like_dom"/>
</dbReference>
<dbReference type="PROSITE" id="PS50206">
    <property type="entry name" value="RHODANESE_3"/>
    <property type="match status" value="1"/>
</dbReference>
<feature type="compositionally biased region" description="Low complexity" evidence="2">
    <location>
        <begin position="1736"/>
        <end position="1746"/>
    </location>
</feature>
<dbReference type="Pfam" id="PF01535">
    <property type="entry name" value="PPR"/>
    <property type="match status" value="1"/>
</dbReference>
<feature type="compositionally biased region" description="Polar residues" evidence="2">
    <location>
        <begin position="1479"/>
        <end position="1499"/>
    </location>
</feature>
<feature type="region of interest" description="Disordered" evidence="2">
    <location>
        <begin position="1474"/>
        <end position="1602"/>
    </location>
</feature>
<accession>A0A813GD91</accession>
<feature type="repeat" description="PPR" evidence="1">
    <location>
        <begin position="181"/>
        <end position="215"/>
    </location>
</feature>
<evidence type="ECO:0000313" key="4">
    <source>
        <dbReference type="EMBL" id="CAE8622155.1"/>
    </source>
</evidence>
<feature type="region of interest" description="Disordered" evidence="2">
    <location>
        <begin position="1716"/>
        <end position="1815"/>
    </location>
</feature>
<dbReference type="Gene3D" id="3.40.710.10">
    <property type="entry name" value="DD-peptidase/beta-lactamase superfamily"/>
    <property type="match status" value="1"/>
</dbReference>
<dbReference type="Proteomes" id="UP000654075">
    <property type="component" value="Unassembled WGS sequence"/>
</dbReference>
<evidence type="ECO:0000313" key="5">
    <source>
        <dbReference type="Proteomes" id="UP000654075"/>
    </source>
</evidence>
<dbReference type="NCBIfam" id="TIGR00756">
    <property type="entry name" value="PPR"/>
    <property type="match status" value="1"/>
</dbReference>
<proteinExistence type="predicted"/>
<feature type="region of interest" description="Disordered" evidence="2">
    <location>
        <begin position="1621"/>
        <end position="1645"/>
    </location>
</feature>
<gene>
    <name evidence="4" type="ORF">PGLA1383_LOCUS39654</name>
</gene>
<feature type="non-terminal residue" evidence="4">
    <location>
        <position position="1815"/>
    </location>
</feature>
<dbReference type="EMBL" id="CAJNNV010027906">
    <property type="protein sequence ID" value="CAE8622155.1"/>
    <property type="molecule type" value="Genomic_DNA"/>
</dbReference>
<sequence length="1815" mass="195633">ADARDVISYSAAISACRRGSEWQRSLALFRELCQNSDLVPNIVAFGAAADACAGAGQWALAFALLQEARLCQLRLDAAACSAAVGACARGGAWELALFLLRGHGDQSFSPCILSWNVGLLACERAGQWDLALALMLTASRDRLRRDTTSFNSAAGSCERVGQWEWALRLQAEMRSSAVSQDVITCNVLVSACSLHGRWAQSVHVFSESRMRGFKPSPVTLSAMTMCSSRASLWRTALELLAEADSLNGCGSSLEVLGGALRSCRSALQWQQALRLLRERQARSSEVNALVYSEASPAVRASGLESSSAFDALQRRVHIFRTIILQQEYGCQTLMASWQLADPSLDMLDVGDHPDNSLIDIPCSFIPVGKLVLSHGEGMLPLANQKLVVQRAAVEKPCGHVALRVLCARVGPGRNQCGWTRSPGSSGHGATLAFSATAFICASCRSLRTPVALRRNFGHCQTKRRRLLRVRATQGTSFNATATPGYLPSLHPALSQAVQAELEAAKTALIGKDRELDVLLLGPKEEIGGVKGVRWVESNAADAAGVSPLRQMPAESVDFVIEVRSEELLSGGWQAWHNKFYPLGGHAFSLASDLIINLASIAKVLRPGGKFLFCTAARSEDELLPFAFLRLPHLAWEVEIVKSMDVSPHRGALLVWVICCTLSSSGAAAKALPRTPSVVADQCSSETSRKRYFDFMRPYLQELASEPPNPLAPLAVLDVGGGEGNLMAWAYDPAVVATDGPRQVTLLESNAELAARAAVRLADATVVHHEGTGSWPFADKQFDVVVLAFVIHHVPAEERLALLLEAGRVARKAVLVLEDQPQAASTEAARKLAWHVTEEHFRPFGQKPEDYIAGVLCDEAWRELFGETRLEHVVKELCTTCKRVVHLVAVPHIFRAVTEQSVITNSSAATQTLAARPPIKMVKAPVRRRAGFPIASPDQMKMSRAPLAQIRRGTRLEARQLGSIAGVAHIILRNGRCVLALADGWADRERKTRFGLDTICRLHGSTKALVCAAFMRLLEDGTVRLDDPVDKYVPFPNRVATKTGLRPAKKRATIRHLLTMTAGLGYTDSPLYKKTMARVRKGQVKDLKQLCEELAAAPLASEPGQRYEYSFCTDILGRVCEVAGNTTLDQFVHDRILKPLGMKDTYFEVPEQKKRRMAALYKCEVVPGTKRYKVTRWDHPESAPGIRSAGGGILSYKDAGMWGTARDYARFCQMLLDGGLAPAGISGSRERVLRAATVRMIWSDALHHVADKTGCVENWNVDDTEGPAFEGQPWSQCGWSPLSALLQLNGKRRGSGPARSGHSMGLGGGGGTYWLVDAKHNVAALSFTQSFEGGRAEDDGLGPPGNDCVDLAVAAAKEGDAAERRRLAATRGVGRGGGCPANTSWPGEGVCDPQMFSGLPTQGMDCPCRWRLPVAVDYKGQRFSEALGEQPNTNDQGTHGEKALIVEVSDLFDDMGGPGAQTDCSAVSPATLLASPAAPEQTSSQSAAPQQVMTRASDANCQPAAPDQTASQSAAPEQVMTRAGDANCQPAAPDQTTSQSAAPEQVMTKKVKQTASQQPKAEAPEAAVQNKGRLPASSPGADCQPAAPEQAPSPATPKSEPDVVAKVDPQYSFRHRIWGSPKKPLQDKFLGAHPKSQKNKPGNPGTVEWGTFADCRLCELVKCPPGLKAKHHGSKCHFCSVRIQWWARKFKYGQSLHDFSADQLELVRRESVAARDQWLESPASQPAAPAPAPAPAPDQTASQPAAPEQVMTPEKVKQTASRQPKAEAPEAAVQNKVAKKKKTLNSAAEAIAQKTSKKPKGMTAPILTGSSVQLHS</sequence>
<dbReference type="InterPro" id="IPR029063">
    <property type="entry name" value="SAM-dependent_MTases_sf"/>
</dbReference>
<dbReference type="InterPro" id="IPR012338">
    <property type="entry name" value="Beta-lactam/transpept-like"/>
</dbReference>
<dbReference type="Pfam" id="PF13649">
    <property type="entry name" value="Methyltransf_25"/>
    <property type="match status" value="1"/>
</dbReference>
<protein>
    <recommendedName>
        <fullName evidence="3">Rhodanese domain-containing protein</fullName>
    </recommendedName>
</protein>
<dbReference type="Gene3D" id="3.40.50.150">
    <property type="entry name" value="Vaccinia Virus protein VP39"/>
    <property type="match status" value="1"/>
</dbReference>
<organism evidence="4 5">
    <name type="scientific">Polarella glacialis</name>
    <name type="common">Dinoflagellate</name>
    <dbReference type="NCBI Taxonomy" id="89957"/>
    <lineage>
        <taxon>Eukaryota</taxon>
        <taxon>Sar</taxon>
        <taxon>Alveolata</taxon>
        <taxon>Dinophyceae</taxon>
        <taxon>Suessiales</taxon>
        <taxon>Suessiaceae</taxon>
        <taxon>Polarella</taxon>
    </lineage>
</organism>
<dbReference type="InterPro" id="IPR011990">
    <property type="entry name" value="TPR-like_helical_dom_sf"/>
</dbReference>
<dbReference type="SUPFAM" id="SSF53335">
    <property type="entry name" value="S-adenosyl-L-methionine-dependent methyltransferases"/>
    <property type="match status" value="1"/>
</dbReference>
<dbReference type="PROSITE" id="PS51375">
    <property type="entry name" value="PPR"/>
    <property type="match status" value="1"/>
</dbReference>
<evidence type="ECO:0000259" key="3">
    <source>
        <dbReference type="PROSITE" id="PS50206"/>
    </source>
</evidence>
<dbReference type="InterPro" id="IPR002885">
    <property type="entry name" value="PPR_rpt"/>
</dbReference>
<dbReference type="InterPro" id="IPR041698">
    <property type="entry name" value="Methyltransf_25"/>
</dbReference>
<evidence type="ECO:0000256" key="2">
    <source>
        <dbReference type="SAM" id="MobiDB-lite"/>
    </source>
</evidence>
<reference evidence="4" key="1">
    <citation type="submission" date="2021-02" db="EMBL/GenBank/DDBJ databases">
        <authorList>
            <person name="Dougan E. K."/>
            <person name="Rhodes N."/>
            <person name="Thang M."/>
            <person name="Chan C."/>
        </authorList>
    </citation>
    <scope>NUCLEOTIDE SEQUENCE</scope>
</reference>
<evidence type="ECO:0000256" key="1">
    <source>
        <dbReference type="PROSITE-ProRule" id="PRU00708"/>
    </source>
</evidence>
<dbReference type="InterPro" id="IPR001466">
    <property type="entry name" value="Beta-lactam-related"/>
</dbReference>
<dbReference type="CDD" id="cd02440">
    <property type="entry name" value="AdoMet_MTases"/>
    <property type="match status" value="1"/>
</dbReference>
<feature type="domain" description="Rhodanese" evidence="3">
    <location>
        <begin position="567"/>
        <end position="584"/>
    </location>
</feature>
<dbReference type="Pfam" id="PF00144">
    <property type="entry name" value="Beta-lactamase"/>
    <property type="match status" value="1"/>
</dbReference>
<dbReference type="SUPFAM" id="SSF56601">
    <property type="entry name" value="beta-lactamase/transpeptidase-like"/>
    <property type="match status" value="1"/>
</dbReference>
<dbReference type="Gene3D" id="1.25.40.10">
    <property type="entry name" value="Tetratricopeptide repeat domain"/>
    <property type="match status" value="2"/>
</dbReference>
<dbReference type="InterPro" id="IPR050789">
    <property type="entry name" value="Diverse_Enzym_Activities"/>
</dbReference>
<feature type="compositionally biased region" description="Low complexity" evidence="2">
    <location>
        <begin position="1584"/>
        <end position="1596"/>
    </location>
</feature>
<name>A0A813GD91_POLGL</name>
<keyword evidence="5" id="KW-1185">Reference proteome</keyword>